<gene>
    <name evidence="4" type="ORF">FC34_GL000539</name>
</gene>
<feature type="domain" description="HTH tetR-type" evidence="3">
    <location>
        <begin position="10"/>
        <end position="71"/>
    </location>
</feature>
<dbReference type="EMBL" id="AYZQ01000001">
    <property type="protein sequence ID" value="KRM72828.1"/>
    <property type="molecule type" value="Genomic_DNA"/>
</dbReference>
<keyword evidence="5" id="KW-1185">Reference proteome</keyword>
<dbReference type="Pfam" id="PF00440">
    <property type="entry name" value="TetR_N"/>
    <property type="match status" value="1"/>
</dbReference>
<dbReference type="PATRIC" id="fig|1423727.3.peg.542"/>
<dbReference type="RefSeq" id="WP_057893839.1">
    <property type="nucleotide sequence ID" value="NZ_AYZQ01000001.1"/>
</dbReference>
<dbReference type="STRING" id="1423727.FC34_GL000539"/>
<dbReference type="PANTHER" id="PTHR43479:SF11">
    <property type="entry name" value="ACREF_ENVCD OPERON REPRESSOR-RELATED"/>
    <property type="match status" value="1"/>
</dbReference>
<dbReference type="InterPro" id="IPR009057">
    <property type="entry name" value="Homeodomain-like_sf"/>
</dbReference>
<dbReference type="PROSITE" id="PS50977">
    <property type="entry name" value="HTH_TETR_2"/>
    <property type="match status" value="1"/>
</dbReference>
<feature type="DNA-binding region" description="H-T-H motif" evidence="2">
    <location>
        <begin position="34"/>
        <end position="53"/>
    </location>
</feature>
<evidence type="ECO:0000313" key="4">
    <source>
        <dbReference type="EMBL" id="KRM72828.1"/>
    </source>
</evidence>
<dbReference type="Proteomes" id="UP000051672">
    <property type="component" value="Unassembled WGS sequence"/>
</dbReference>
<protein>
    <recommendedName>
        <fullName evidence="3">HTH tetR-type domain-containing protein</fullName>
    </recommendedName>
</protein>
<organism evidence="4 5">
    <name type="scientific">Lacticaseibacillus brantae DSM 23927</name>
    <dbReference type="NCBI Taxonomy" id="1423727"/>
    <lineage>
        <taxon>Bacteria</taxon>
        <taxon>Bacillati</taxon>
        <taxon>Bacillota</taxon>
        <taxon>Bacilli</taxon>
        <taxon>Lactobacillales</taxon>
        <taxon>Lactobacillaceae</taxon>
        <taxon>Lacticaseibacillus</taxon>
    </lineage>
</organism>
<comment type="caution">
    <text evidence="4">The sequence shown here is derived from an EMBL/GenBank/DDBJ whole genome shotgun (WGS) entry which is preliminary data.</text>
</comment>
<dbReference type="SUPFAM" id="SSF46689">
    <property type="entry name" value="Homeodomain-like"/>
    <property type="match status" value="1"/>
</dbReference>
<evidence type="ECO:0000256" key="1">
    <source>
        <dbReference type="ARBA" id="ARBA00023125"/>
    </source>
</evidence>
<accession>A0A0R2BAQ1</accession>
<evidence type="ECO:0000259" key="3">
    <source>
        <dbReference type="PROSITE" id="PS50977"/>
    </source>
</evidence>
<dbReference type="Gene3D" id="1.10.357.10">
    <property type="entry name" value="Tetracycline Repressor, domain 2"/>
    <property type="match status" value="1"/>
</dbReference>
<dbReference type="GO" id="GO:0003677">
    <property type="term" value="F:DNA binding"/>
    <property type="evidence" value="ECO:0007669"/>
    <property type="project" value="UniProtKB-UniRule"/>
</dbReference>
<dbReference type="PANTHER" id="PTHR43479">
    <property type="entry name" value="ACREF/ENVCD OPERON REPRESSOR-RELATED"/>
    <property type="match status" value="1"/>
</dbReference>
<sequence>MATETDRRTLKTRGQLYQALLALLNQTHDFDQLTVALIAQTAGVTRSTFYLHYPDKATFLDAAIETASKGLFEACVTYTYSDQYADYPVFNLQRAFFYLSQHRLDLLALINVDREGFLAGFKQLLMGYINEFTRINAIPDIINHLPLEMLTRFLSTNFIDFAWRWAILEDPESPMALAQLFKEISMLHIPGAESLNGFFIGE</sequence>
<reference evidence="4 5" key="1">
    <citation type="journal article" date="2015" name="Genome Announc.">
        <title>Expanding the biotechnology potential of lactobacilli through comparative genomics of 213 strains and associated genera.</title>
        <authorList>
            <person name="Sun Z."/>
            <person name="Harris H.M."/>
            <person name="McCann A."/>
            <person name="Guo C."/>
            <person name="Argimon S."/>
            <person name="Zhang W."/>
            <person name="Yang X."/>
            <person name="Jeffery I.B."/>
            <person name="Cooney J.C."/>
            <person name="Kagawa T.F."/>
            <person name="Liu W."/>
            <person name="Song Y."/>
            <person name="Salvetti E."/>
            <person name="Wrobel A."/>
            <person name="Rasinkangas P."/>
            <person name="Parkhill J."/>
            <person name="Rea M.C."/>
            <person name="O'Sullivan O."/>
            <person name="Ritari J."/>
            <person name="Douillard F.P."/>
            <person name="Paul Ross R."/>
            <person name="Yang R."/>
            <person name="Briner A.E."/>
            <person name="Felis G.E."/>
            <person name="de Vos W.M."/>
            <person name="Barrangou R."/>
            <person name="Klaenhammer T.R."/>
            <person name="Caufield P.W."/>
            <person name="Cui Y."/>
            <person name="Zhang H."/>
            <person name="O'Toole P.W."/>
        </authorList>
    </citation>
    <scope>NUCLEOTIDE SEQUENCE [LARGE SCALE GENOMIC DNA]</scope>
    <source>
        <strain evidence="4 5">DSM 23927</strain>
    </source>
</reference>
<dbReference type="InterPro" id="IPR050624">
    <property type="entry name" value="HTH-type_Tx_Regulator"/>
</dbReference>
<evidence type="ECO:0000313" key="5">
    <source>
        <dbReference type="Proteomes" id="UP000051672"/>
    </source>
</evidence>
<dbReference type="AlphaFoldDB" id="A0A0R2BAQ1"/>
<dbReference type="InterPro" id="IPR001647">
    <property type="entry name" value="HTH_TetR"/>
</dbReference>
<keyword evidence="1 2" id="KW-0238">DNA-binding</keyword>
<evidence type="ECO:0000256" key="2">
    <source>
        <dbReference type="PROSITE-ProRule" id="PRU00335"/>
    </source>
</evidence>
<name>A0A0R2BAQ1_9LACO</name>
<proteinExistence type="predicted"/>